<dbReference type="Pfam" id="PF01822">
    <property type="entry name" value="WSC"/>
    <property type="match status" value="1"/>
</dbReference>
<accession>A0A8H4LT19</accession>
<dbReference type="PANTHER" id="PTHR43662:SF11">
    <property type="entry name" value="WSC DOMAIN-CONTAINING PROTEIN"/>
    <property type="match status" value="1"/>
</dbReference>
<name>A0A8H4LT19_9HYPO</name>
<feature type="signal peptide" evidence="2">
    <location>
        <begin position="1"/>
        <end position="18"/>
    </location>
</feature>
<dbReference type="AlphaFoldDB" id="A0A8H4LT19"/>
<dbReference type="Proteomes" id="UP000557566">
    <property type="component" value="Unassembled WGS sequence"/>
</dbReference>
<dbReference type="OrthoDB" id="74764at2759"/>
<feature type="compositionally biased region" description="Low complexity" evidence="1">
    <location>
        <begin position="369"/>
        <end position="391"/>
    </location>
</feature>
<dbReference type="EMBL" id="JAAVMX010000011">
    <property type="protein sequence ID" value="KAF4504381.1"/>
    <property type="molecule type" value="Genomic_DNA"/>
</dbReference>
<evidence type="ECO:0000259" key="3">
    <source>
        <dbReference type="PROSITE" id="PS51212"/>
    </source>
</evidence>
<comment type="caution">
    <text evidence="4">The sequence shown here is derived from an EMBL/GenBank/DDBJ whole genome shotgun (WGS) entry which is preliminary data.</text>
</comment>
<evidence type="ECO:0000313" key="5">
    <source>
        <dbReference type="Proteomes" id="UP000557566"/>
    </source>
</evidence>
<evidence type="ECO:0000256" key="1">
    <source>
        <dbReference type="SAM" id="MobiDB-lite"/>
    </source>
</evidence>
<keyword evidence="2" id="KW-0732">Signal</keyword>
<feature type="compositionally biased region" description="Basic and acidic residues" evidence="1">
    <location>
        <begin position="399"/>
        <end position="410"/>
    </location>
</feature>
<dbReference type="SMART" id="SM00321">
    <property type="entry name" value="WSC"/>
    <property type="match status" value="1"/>
</dbReference>
<feature type="chain" id="PRO_5034765414" description="WSC domain-containing protein" evidence="2">
    <location>
        <begin position="19"/>
        <end position="607"/>
    </location>
</feature>
<keyword evidence="5" id="KW-1185">Reference proteome</keyword>
<evidence type="ECO:0000256" key="2">
    <source>
        <dbReference type="SAM" id="SignalP"/>
    </source>
</evidence>
<feature type="region of interest" description="Disordered" evidence="1">
    <location>
        <begin position="361"/>
        <end position="464"/>
    </location>
</feature>
<protein>
    <recommendedName>
        <fullName evidence="3">WSC domain-containing protein</fullName>
    </recommendedName>
</protein>
<proteinExistence type="predicted"/>
<feature type="domain" description="WSC" evidence="3">
    <location>
        <begin position="489"/>
        <end position="581"/>
    </location>
</feature>
<dbReference type="Pfam" id="PF09362">
    <property type="entry name" value="DUF1996"/>
    <property type="match status" value="1"/>
</dbReference>
<dbReference type="InterPro" id="IPR002889">
    <property type="entry name" value="WSC_carb-bd"/>
</dbReference>
<feature type="region of interest" description="Disordered" evidence="1">
    <location>
        <begin position="139"/>
        <end position="167"/>
    </location>
</feature>
<dbReference type="PANTHER" id="PTHR43662">
    <property type="match status" value="1"/>
</dbReference>
<feature type="compositionally biased region" description="Low complexity" evidence="1">
    <location>
        <begin position="433"/>
        <end position="447"/>
    </location>
</feature>
<dbReference type="InterPro" id="IPR018535">
    <property type="entry name" value="DUF1996"/>
</dbReference>
<organism evidence="4 5">
    <name type="scientific">Ophiocordyceps sinensis</name>
    <dbReference type="NCBI Taxonomy" id="72228"/>
    <lineage>
        <taxon>Eukaryota</taxon>
        <taxon>Fungi</taxon>
        <taxon>Dikarya</taxon>
        <taxon>Ascomycota</taxon>
        <taxon>Pezizomycotina</taxon>
        <taxon>Sordariomycetes</taxon>
        <taxon>Hypocreomycetidae</taxon>
        <taxon>Hypocreales</taxon>
        <taxon>Ophiocordycipitaceae</taxon>
        <taxon>Ophiocordyceps</taxon>
    </lineage>
</organism>
<evidence type="ECO:0000313" key="4">
    <source>
        <dbReference type="EMBL" id="KAF4504381.1"/>
    </source>
</evidence>
<gene>
    <name evidence="4" type="ORF">G6O67_008537</name>
</gene>
<dbReference type="PROSITE" id="PS51212">
    <property type="entry name" value="WSC"/>
    <property type="match status" value="1"/>
</dbReference>
<sequence length="607" mass="64612">MKLAVATAIAALLNAAAAKDERTFAVLRFNNKQLTKGRMDPLRNPGETGLHVHNILGGSGFSTSSKGGDLQKSRCTTAKVKGDNSNYWFPSLYFKDPKTAKFEHVDVFYANAYYFFDATNDDIKAFPLGLGIFSGDSDTRSPPAAGAATNLDPSKGPVNPVKWTCPRDGNRYDPPSWPADSDGKLAGIGDAVNKGEGVGFPDVNCDGFASPLRADIHFPSCYNPNVGLTDYKHNTVFPTDTGRGKQDCPKGYIHVPHLFLEVYWNTPAFKDRWESGKASQPFVLSNGDSTGFSLHADFMSGWDEKVLQHIIDTCNAGTAGMDKCPNLPLGLTDDECTIESMIHEKVDGVLESLPGSNPLTGWAYGGANSSSPSPSREAPSTPSTSRPEASSQPTDEEDYPVKRVQDKPVRLDTGSSTRTAKHGATAVPKEEAPLPSAPAEEPSYPTAGTASQSSGPAASPDCAHKTVTATGQMPAAPTKPASNSTPVGGFKYAGCFKDASDRALSGVIRANLGLVSSEKCVSHCKAGGFALAGTEYGGQCYCGNELVGSQRLDEGRCETPCEGDASQFCGGGWALSVYSKDGQAVLKGARSRRHFHNHMRRHRGRHS</sequence>
<reference evidence="4 5" key="1">
    <citation type="journal article" date="2020" name="Genome Biol. Evol.">
        <title>A new high-quality draft genome assembly of the Chinese cordyceps Ophiocordyceps sinensis.</title>
        <authorList>
            <person name="Shu R."/>
            <person name="Zhang J."/>
            <person name="Meng Q."/>
            <person name="Zhang H."/>
            <person name="Zhou G."/>
            <person name="Li M."/>
            <person name="Wu P."/>
            <person name="Zhao Y."/>
            <person name="Chen C."/>
            <person name="Qin Q."/>
        </authorList>
    </citation>
    <scope>NUCLEOTIDE SEQUENCE [LARGE SCALE GENOMIC DNA]</scope>
    <source>
        <strain evidence="4 5">IOZ07</strain>
    </source>
</reference>